<dbReference type="Proteomes" id="UP001501752">
    <property type="component" value="Unassembled WGS sequence"/>
</dbReference>
<organism evidence="1 2">
    <name type="scientific">Kitasatospora terrestris</name>
    <dbReference type="NCBI Taxonomy" id="258051"/>
    <lineage>
        <taxon>Bacteria</taxon>
        <taxon>Bacillati</taxon>
        <taxon>Actinomycetota</taxon>
        <taxon>Actinomycetes</taxon>
        <taxon>Kitasatosporales</taxon>
        <taxon>Streptomycetaceae</taxon>
        <taxon>Kitasatospora</taxon>
    </lineage>
</organism>
<proteinExistence type="predicted"/>
<name>A0ABP9DJ82_9ACTN</name>
<keyword evidence="2" id="KW-1185">Reference proteome</keyword>
<sequence length="96" mass="10385">MSNPPGDGGEYADILVVIGHPFGDVECPLARWTATGPGARPYVAPCRARSRTTGEELPLTVVPLQYRNTPEARRAIRAGLLPNPWPGRWTPPDGPE</sequence>
<accession>A0ABP9DJ82</accession>
<comment type="caution">
    <text evidence="1">The sequence shown here is derived from an EMBL/GenBank/DDBJ whole genome shotgun (WGS) entry which is preliminary data.</text>
</comment>
<dbReference type="EMBL" id="BAABIS010000001">
    <property type="protein sequence ID" value="GAA4840893.1"/>
    <property type="molecule type" value="Genomic_DNA"/>
</dbReference>
<protein>
    <submittedName>
        <fullName evidence="1">Uncharacterized protein</fullName>
    </submittedName>
</protein>
<dbReference type="RefSeq" id="WP_345696026.1">
    <property type="nucleotide sequence ID" value="NZ_BAABIS010000001.1"/>
</dbReference>
<evidence type="ECO:0000313" key="2">
    <source>
        <dbReference type="Proteomes" id="UP001501752"/>
    </source>
</evidence>
<gene>
    <name evidence="1" type="ORF">GCM10023235_15640</name>
</gene>
<reference evidence="2" key="1">
    <citation type="journal article" date="2019" name="Int. J. Syst. Evol. Microbiol.">
        <title>The Global Catalogue of Microorganisms (GCM) 10K type strain sequencing project: providing services to taxonomists for standard genome sequencing and annotation.</title>
        <authorList>
            <consortium name="The Broad Institute Genomics Platform"/>
            <consortium name="The Broad Institute Genome Sequencing Center for Infectious Disease"/>
            <person name="Wu L."/>
            <person name="Ma J."/>
        </authorList>
    </citation>
    <scope>NUCLEOTIDE SEQUENCE [LARGE SCALE GENOMIC DNA]</scope>
    <source>
        <strain evidence="2">JCM 13006</strain>
    </source>
</reference>
<evidence type="ECO:0000313" key="1">
    <source>
        <dbReference type="EMBL" id="GAA4840893.1"/>
    </source>
</evidence>